<dbReference type="InterPro" id="IPR005143">
    <property type="entry name" value="TF_LuxR_autoind-bd_dom"/>
</dbReference>
<dbReference type="PANTHER" id="PTHR44688">
    <property type="entry name" value="DNA-BINDING TRANSCRIPTIONAL ACTIVATOR DEVR_DOSR"/>
    <property type="match status" value="1"/>
</dbReference>
<dbReference type="KEGG" id="pts:CUJ90_30865"/>
<keyword evidence="1" id="KW-0805">Transcription regulation</keyword>
<dbReference type="PANTHER" id="PTHR44688:SF16">
    <property type="entry name" value="DNA-BINDING TRANSCRIPTIONAL ACTIVATOR DEVR_DOSR"/>
    <property type="match status" value="1"/>
</dbReference>
<keyword evidence="2" id="KW-0238">DNA-binding</keyword>
<evidence type="ECO:0000313" key="7">
    <source>
        <dbReference type="Proteomes" id="UP000184395"/>
    </source>
</evidence>
<dbReference type="Gene3D" id="3.30.450.80">
    <property type="entry name" value="Transcription factor LuxR-like, autoinducer-binding domain"/>
    <property type="match status" value="1"/>
</dbReference>
<evidence type="ECO:0000313" key="6">
    <source>
        <dbReference type="EMBL" id="SHJ86066.1"/>
    </source>
</evidence>
<dbReference type="Pfam" id="PF00196">
    <property type="entry name" value="GerE"/>
    <property type="match status" value="1"/>
</dbReference>
<accession>A0A1M6MRM9</accession>
<evidence type="ECO:0000256" key="1">
    <source>
        <dbReference type="ARBA" id="ARBA00023015"/>
    </source>
</evidence>
<dbReference type="Gene3D" id="1.10.10.10">
    <property type="entry name" value="Winged helix-like DNA-binding domain superfamily/Winged helix DNA-binding domain"/>
    <property type="match status" value="1"/>
</dbReference>
<dbReference type="AlphaFoldDB" id="A0A1M6MRM9"/>
<dbReference type="SMART" id="SM00421">
    <property type="entry name" value="HTH_LUXR"/>
    <property type="match status" value="1"/>
</dbReference>
<protein>
    <submittedName>
        <fullName evidence="6">Regulatory protein, luxR family</fullName>
    </submittedName>
</protein>
<evidence type="ECO:0000259" key="5">
    <source>
        <dbReference type="SMART" id="SM00421"/>
    </source>
</evidence>
<evidence type="ECO:0000256" key="4">
    <source>
        <dbReference type="SAM" id="MobiDB-lite"/>
    </source>
</evidence>
<dbReference type="InterPro" id="IPR036693">
    <property type="entry name" value="TF_LuxR_autoind-bd_dom_sf"/>
</dbReference>
<name>A0A1M6MRM9_9BURK</name>
<proteinExistence type="predicted"/>
<dbReference type="InterPro" id="IPR016032">
    <property type="entry name" value="Sig_transdc_resp-reg_C-effctor"/>
</dbReference>
<dbReference type="SUPFAM" id="SSF46894">
    <property type="entry name" value="C-terminal effector domain of the bipartite response regulators"/>
    <property type="match status" value="1"/>
</dbReference>
<organism evidence="6 7">
    <name type="scientific">Paraburkholderia terricola</name>
    <dbReference type="NCBI Taxonomy" id="169427"/>
    <lineage>
        <taxon>Bacteria</taxon>
        <taxon>Pseudomonadati</taxon>
        <taxon>Pseudomonadota</taxon>
        <taxon>Betaproteobacteria</taxon>
        <taxon>Burkholderiales</taxon>
        <taxon>Burkholderiaceae</taxon>
        <taxon>Paraburkholderia</taxon>
    </lineage>
</organism>
<dbReference type="Pfam" id="PF03472">
    <property type="entry name" value="Autoind_bind"/>
    <property type="match status" value="1"/>
</dbReference>
<reference evidence="6 7" key="1">
    <citation type="submission" date="2016-11" db="EMBL/GenBank/DDBJ databases">
        <authorList>
            <person name="Jaros S."/>
            <person name="Januszkiewicz K."/>
            <person name="Wedrychowicz H."/>
        </authorList>
    </citation>
    <scope>NUCLEOTIDE SEQUENCE [LARGE SCALE GENOMIC DNA]</scope>
    <source>
        <strain evidence="6 7">LMG 20594</strain>
    </source>
</reference>
<keyword evidence="3" id="KW-0804">Transcription</keyword>
<dbReference type="EMBL" id="FRAB01000008">
    <property type="protein sequence ID" value="SHJ86066.1"/>
    <property type="molecule type" value="Genomic_DNA"/>
</dbReference>
<evidence type="ECO:0000256" key="3">
    <source>
        <dbReference type="ARBA" id="ARBA00023163"/>
    </source>
</evidence>
<dbReference type="GeneID" id="301982497"/>
<gene>
    <name evidence="6" type="ORF">SAMN05192548_100868</name>
</gene>
<feature type="domain" description="HTH luxR-type" evidence="5">
    <location>
        <begin position="226"/>
        <end position="283"/>
    </location>
</feature>
<dbReference type="RefSeq" id="WP_073428354.1">
    <property type="nucleotide sequence ID" value="NZ_CADFGY010000010.1"/>
</dbReference>
<dbReference type="GO" id="GO:0006355">
    <property type="term" value="P:regulation of DNA-templated transcription"/>
    <property type="evidence" value="ECO:0007669"/>
    <property type="project" value="InterPro"/>
</dbReference>
<sequence>MVRSGKAHAWVESPPQASRFKRARSARATDADADLPPASREDGNACLDSPGSCIADTRLALDLAGAGHPQERLRMASAMWNIIGFTSFANGFVQFEGDAAARWSSKWVDVPAHPGSAYFRAGYHLHDPRLRAALRHNAPLVWDSRWLAQAWSRNGSPKELHGLFDELAREQVGSGVMFAFTTGARDVRAIVSLGAGRSRSDWISDVVLAQALTIGLSLHRARPGDPAALSDTEARILMGVVSGLGNREIALRLRTSEHRVDYHLRALRRKYRATTRAELAFIAGSMGLR</sequence>
<dbReference type="InterPro" id="IPR000792">
    <property type="entry name" value="Tscrpt_reg_LuxR_C"/>
</dbReference>
<evidence type="ECO:0000256" key="2">
    <source>
        <dbReference type="ARBA" id="ARBA00023125"/>
    </source>
</evidence>
<dbReference type="OrthoDB" id="9149076at2"/>
<dbReference type="SUPFAM" id="SSF75516">
    <property type="entry name" value="Pheromone-binding domain of LuxR-like quorum-sensing transcription factors"/>
    <property type="match status" value="1"/>
</dbReference>
<dbReference type="GO" id="GO:0003677">
    <property type="term" value="F:DNA binding"/>
    <property type="evidence" value="ECO:0007669"/>
    <property type="project" value="UniProtKB-KW"/>
</dbReference>
<dbReference type="InterPro" id="IPR036388">
    <property type="entry name" value="WH-like_DNA-bd_sf"/>
</dbReference>
<feature type="region of interest" description="Disordered" evidence="4">
    <location>
        <begin position="1"/>
        <end position="42"/>
    </location>
</feature>
<dbReference type="Proteomes" id="UP000184395">
    <property type="component" value="Unassembled WGS sequence"/>
</dbReference>